<dbReference type="InterPro" id="IPR049492">
    <property type="entry name" value="BD-FAE-like_dom"/>
</dbReference>
<comment type="caution">
    <text evidence="4">The sequence shown here is derived from an EMBL/GenBank/DDBJ whole genome shotgun (WGS) entry which is preliminary data.</text>
</comment>
<evidence type="ECO:0000313" key="5">
    <source>
        <dbReference type="Proteomes" id="UP000006408"/>
    </source>
</evidence>
<protein>
    <submittedName>
        <fullName evidence="4">Hydrolase, alpha/beta domain protein</fullName>
    </submittedName>
</protein>
<dbReference type="InterPro" id="IPR050300">
    <property type="entry name" value="GDXG_lipolytic_enzyme"/>
</dbReference>
<reference evidence="4" key="1">
    <citation type="submission" date="2009-04" db="EMBL/GenBank/DDBJ databases">
        <authorList>
            <person name="Weinstock G."/>
            <person name="Sodergren E."/>
            <person name="Clifton S."/>
            <person name="Fulton L."/>
            <person name="Fulton B."/>
            <person name="Courtney L."/>
            <person name="Fronick C."/>
            <person name="Harrison M."/>
            <person name="Strong C."/>
            <person name="Farmer C."/>
            <person name="Delahaunty K."/>
            <person name="Markovic C."/>
            <person name="Hall O."/>
            <person name="Minx P."/>
            <person name="Tomlinson C."/>
            <person name="Mitreva M."/>
            <person name="Nelson J."/>
            <person name="Hou S."/>
            <person name="Wollam A."/>
            <person name="Pepin K.H."/>
            <person name="Johnson M."/>
            <person name="Bhonagiri V."/>
            <person name="Nash W.E."/>
            <person name="Warren W."/>
            <person name="Chinwalla A."/>
            <person name="Mardis E.R."/>
            <person name="Wilson R.K."/>
        </authorList>
    </citation>
    <scope>NUCLEOTIDE SEQUENCE [LARGE SCALE GENOMIC DNA]</scope>
    <source>
        <strain evidence="4">DSM 20098</strain>
    </source>
</reference>
<dbReference type="PANTHER" id="PTHR48081">
    <property type="entry name" value="AB HYDROLASE SUPERFAMILY PROTEIN C4A8.06C"/>
    <property type="match status" value="1"/>
</dbReference>
<dbReference type="Proteomes" id="UP000006408">
    <property type="component" value="Unassembled WGS sequence"/>
</dbReference>
<sequence>MAKMADSAHTHSQANQTNESATGTLASFPEITPAMLRNAEAWTETDGDLEGLSPEQTIGIKGMRYGSILCDTSRSELWHTPEGIDTIADIPYLPDGGYDKASGQCRGHLLDLYLPHDAVLRGGKTLPVYIDIHGGGFTYGYKELNRNFNVHLADQGFAVFSLSYRPAPQTNLRGQLADVQAALRWITAHLADYPVDPNAIFLTGDSAGGALTMLTLAIENNAEAAAAFGVDEPSDIGFAGAAPVCGTYSLASAATVAATYGKAGSMYDPSDREHLEHMLGAGFFAGLDAADPKFLTVEGLVGNVDFPPLFITTCSDDFLEADNLALACALSRKGADFELYDPKPKRHESLGHVFVIGMPWLPESVECLKRIRRFSYDRC</sequence>
<dbReference type="GO" id="GO:0016787">
    <property type="term" value="F:hydrolase activity"/>
    <property type="evidence" value="ECO:0007669"/>
    <property type="project" value="UniProtKB-KW"/>
</dbReference>
<dbReference type="EMBL" id="ABYS02000009">
    <property type="protein sequence ID" value="EEP20792.1"/>
    <property type="molecule type" value="Genomic_DNA"/>
</dbReference>
<feature type="compositionally biased region" description="Polar residues" evidence="2">
    <location>
        <begin position="10"/>
        <end position="23"/>
    </location>
</feature>
<dbReference type="Pfam" id="PF20434">
    <property type="entry name" value="BD-FAE"/>
    <property type="match status" value="1"/>
</dbReference>
<evidence type="ECO:0000256" key="1">
    <source>
        <dbReference type="ARBA" id="ARBA00022801"/>
    </source>
</evidence>
<feature type="region of interest" description="Disordered" evidence="2">
    <location>
        <begin position="1"/>
        <end position="23"/>
    </location>
</feature>
<keyword evidence="1 4" id="KW-0378">Hydrolase</keyword>
<organism evidence="4 5">
    <name type="scientific">Bifidobacterium angulatum DSM 20098 = JCM 7096</name>
    <dbReference type="NCBI Taxonomy" id="518635"/>
    <lineage>
        <taxon>Bacteria</taxon>
        <taxon>Bacillati</taxon>
        <taxon>Actinomycetota</taxon>
        <taxon>Actinomycetes</taxon>
        <taxon>Bifidobacteriales</taxon>
        <taxon>Bifidobacteriaceae</taxon>
        <taxon>Bifidobacterium</taxon>
    </lineage>
</organism>
<evidence type="ECO:0000313" key="4">
    <source>
        <dbReference type="EMBL" id="EEP20792.1"/>
    </source>
</evidence>
<dbReference type="HOGENOM" id="CLU_012494_0_0_11"/>
<dbReference type="AlphaFoldDB" id="C4FG96"/>
<dbReference type="Gene3D" id="3.40.50.1820">
    <property type="entry name" value="alpha/beta hydrolase"/>
    <property type="match status" value="1"/>
</dbReference>
<gene>
    <name evidence="4" type="ORF">BIFANG_03365</name>
</gene>
<dbReference type="PATRIC" id="fig|518635.7.peg.1224"/>
<accession>C4FG96</accession>
<dbReference type="InterPro" id="IPR029058">
    <property type="entry name" value="AB_hydrolase_fold"/>
</dbReference>
<evidence type="ECO:0000256" key="2">
    <source>
        <dbReference type="SAM" id="MobiDB-lite"/>
    </source>
</evidence>
<dbReference type="eggNOG" id="COG0657">
    <property type="taxonomic scope" value="Bacteria"/>
</dbReference>
<keyword evidence="5" id="KW-1185">Reference proteome</keyword>
<proteinExistence type="predicted"/>
<dbReference type="STRING" id="1683.Bang102_000050"/>
<feature type="domain" description="BD-FAE-like" evidence="3">
    <location>
        <begin position="110"/>
        <end position="223"/>
    </location>
</feature>
<evidence type="ECO:0000259" key="3">
    <source>
        <dbReference type="Pfam" id="PF20434"/>
    </source>
</evidence>
<dbReference type="SUPFAM" id="SSF53474">
    <property type="entry name" value="alpha/beta-Hydrolases"/>
    <property type="match status" value="1"/>
</dbReference>
<name>C4FG96_9BIFI</name>